<protein>
    <submittedName>
        <fullName evidence="1">Uncharacterized protein</fullName>
    </submittedName>
</protein>
<dbReference type="EMBL" id="JAGKQM010000004">
    <property type="protein sequence ID" value="KAH0928809.1"/>
    <property type="molecule type" value="Genomic_DNA"/>
</dbReference>
<evidence type="ECO:0000313" key="1">
    <source>
        <dbReference type="EMBL" id="KAH0928809.1"/>
    </source>
</evidence>
<name>A0ABQ8DHF8_BRANA</name>
<reference evidence="1 2" key="1">
    <citation type="submission" date="2021-05" db="EMBL/GenBank/DDBJ databases">
        <title>Genome Assembly of Synthetic Allotetraploid Brassica napus Reveals Homoeologous Exchanges between Subgenomes.</title>
        <authorList>
            <person name="Davis J.T."/>
        </authorList>
    </citation>
    <scope>NUCLEOTIDE SEQUENCE [LARGE SCALE GENOMIC DNA]</scope>
    <source>
        <strain evidence="2">cv. Da-Ae</strain>
        <tissue evidence="1">Seedling</tissue>
    </source>
</reference>
<sequence>EIILQSPHQLPHHPLLFNPCLGDCLCKNGDSSSSDCNELHNTSEIIPSSTQLLSRMASDFWGSKLCSESLNPLNLLNSKPKRGVFTMVMRTFHIVSRLRRPMLLGFPNSRPCIHETLQQMMKTETPLKTNTLAPVADFVTVHYQFIREKGQESIYLNKSSANNSI</sequence>
<organism evidence="1 2">
    <name type="scientific">Brassica napus</name>
    <name type="common">Rape</name>
    <dbReference type="NCBI Taxonomy" id="3708"/>
    <lineage>
        <taxon>Eukaryota</taxon>
        <taxon>Viridiplantae</taxon>
        <taxon>Streptophyta</taxon>
        <taxon>Embryophyta</taxon>
        <taxon>Tracheophyta</taxon>
        <taxon>Spermatophyta</taxon>
        <taxon>Magnoliopsida</taxon>
        <taxon>eudicotyledons</taxon>
        <taxon>Gunneridae</taxon>
        <taxon>Pentapetalae</taxon>
        <taxon>rosids</taxon>
        <taxon>malvids</taxon>
        <taxon>Brassicales</taxon>
        <taxon>Brassicaceae</taxon>
        <taxon>Brassiceae</taxon>
        <taxon>Brassica</taxon>
    </lineage>
</organism>
<feature type="non-terminal residue" evidence="1">
    <location>
        <position position="165"/>
    </location>
</feature>
<feature type="non-terminal residue" evidence="1">
    <location>
        <position position="1"/>
    </location>
</feature>
<keyword evidence="2" id="KW-1185">Reference proteome</keyword>
<comment type="caution">
    <text evidence="1">The sequence shown here is derived from an EMBL/GenBank/DDBJ whole genome shotgun (WGS) entry which is preliminary data.</text>
</comment>
<gene>
    <name evidence="1" type="ORF">HID58_014536</name>
</gene>
<dbReference type="Proteomes" id="UP000824890">
    <property type="component" value="Unassembled WGS sequence"/>
</dbReference>
<accession>A0ABQ8DHF8</accession>
<evidence type="ECO:0000313" key="2">
    <source>
        <dbReference type="Proteomes" id="UP000824890"/>
    </source>
</evidence>
<proteinExistence type="predicted"/>